<protein>
    <submittedName>
        <fullName evidence="4">Uncharacterized protein</fullName>
    </submittedName>
</protein>
<keyword evidence="2" id="KW-1133">Transmembrane helix</keyword>
<feature type="region of interest" description="Disordered" evidence="1">
    <location>
        <begin position="3358"/>
        <end position="3379"/>
    </location>
</feature>
<accession>A0A1A7W374</accession>
<gene>
    <name evidence="3" type="ORF">PKNA1_C2_0211000</name>
    <name evidence="4" type="ORF">PKNA1_H1_0211000</name>
</gene>
<evidence type="ECO:0000313" key="4">
    <source>
        <dbReference type="EMBL" id="SBO28362.1"/>
    </source>
</evidence>
<feature type="compositionally biased region" description="Acidic residues" evidence="1">
    <location>
        <begin position="2289"/>
        <end position="2299"/>
    </location>
</feature>
<sequence length="4274" mass="499383">MIKIDKVLEINVRDFARDLNVFYEKSKAIRNIGRTENARKGCCFDRRTVSKYGDTVTISLEKHIFICIRRSNTWRVFRHNSSHKIDKCVCIGESDVLVLQRNNNISVQIFERIDKNKQLNEIRLLRKHDLSSSALFFWVYQGSIYFVDRNGVLWATDVEECLNVGISSKQIEHFHFEKGNQVYYFKVKNEDTLIIAHCDDEQGKEVYTIIYNISSKQLEQIHLSIPPGVNLEDDKAKYISCIDFNDSYIVVLFSTNELVIYQKEEKMNKYKLFKYLDKNKASVMKYFKNRNLHEVEECTSSHVSNNADKVNRISSLHMCEDNTLLLTYSERFLPDVEESGGHNKYTSLVKSATSMLNMYCKEIEKIFFLPFLYQDKLNNNSLLYDINEHLIKSHSMHMCSVNLQGVHTNTDMVNLDDEIYSLYGETIQILNNRLSGMGCLTNEQNWTGSPDDRDGERRREEFLNLRAYLDIHDINQNKRKIFMNGLSEDASEKGFLNMDFLKDITKNKGLSDNVQACSNLYLCSLDDYYVMLENAEDDFNVILYKVKFLNMSEFLIHLFFYNYHDGLLAAEQNGMSSLHQLFVYSVYDYGGRYFEAPLSDFQCLFKIKNLFDFLERAVTYDPFLFRDEDDPNIIELLNLKNNGIGQYRYVLTNLNKKEENNNYHNMFYLLNESGDREITSKYVNKYYKVKKVRSENSMQHVDINVQMLKLKTVLCVSLRVVLYLLDEAQSASDVILTSDESNDGRDTDDVFDINDGFDINDEFDIAEGHHTDEERHFLTSMLRNKVKKRRRKEPKCSGKGGQVTRQMNRHTSQPSNGKHFKDESDGDNANMDSDNNEEDEKRISEIWGFSIDQADLSGSDSSSNVHQGSNVDESVGRGGESISSSNSVRRSNEQVKRKIPHSTFLHDVDYNWLRENFESVEKNENVKTKLKMYRKEILRQIYKYKMYNYLMKLLDRERRRGRNESDCDTKGGQDGTPNLNSTNDKNYNNKNKLSDIFNIFKKNINDSTSVAEKDNMNRTTSSDGFIQSNTESKSSNIYILSWTKFKYYYTPFDIVKYFVINQNYVLIKIFYKYFRFFINHNWQRIFDYIPVNTKVEEFFFLLPEIKASESNNHPGGVASAGETSQDEDTHNKASNPMEHACDDEGIICPSNFAKDDETNDEEEYAKWTRENEPSKGFYNQYEIYSDDDAFFELFLSRCISIMKRTRLVKSRLLAFVYVCLQQINGDNIYELFKYDSLLKKLTFDESYFCESPTVGTVLTVVEENPRAATPDGNTQGIGATRREHPKLHGENMVNNTPNFCEPLWIKKNLKVHIKKENMQKKNVLLIYSFFILIKLYVLCKENHKNMKLENFLLMDMYTRLCLILEFDIKYISLELEQDGHIKVFYNSLQEFLGNYHLIDEHITSSTGTSKCKLFTKEIVNLVYEKPKNLFESIYFNLLYSSQQIFVLFCFKTLRLLQGRSCHQGGVLQGEKKDKGTWSTHLTLGENFRQGKNTIRGNAQVVVGRYNQSKRKTEIDKIFVFLKYIYYAYKHRVILRNDYEFAFLFLVIFYKYMHINLLHFISILGDFYNLLPRQIVEWTEGGTSQQGEELFDLKELFHNGECNNKAVIYDEHLSRIVGGGYEDAGVESESSESQSLQATPTVEKLLDVFEKDLNALELIKYLKKDFPHHEEDEIKVDIDMIVSSRNNRTKTVMNIFTLFKKIMTCTQYKDTNFTKNCFQLYHNLFYLVDVHTFFHILFYIILFHSNDFEYLSNLLNFFQRYYHHVGGEKSDYLINYLLLSRAKVATINENFEHLYKFVKNIYSKRMSGLLCHLADQREDLLANLKMLKYIQIFANRKGENEKESGGISSMSRYVSRQSTHKSTSNEDIYKSFSKLISQSYERIATNDVNIEDVAKNKTENTYQPPFYKNILYDSYVKISIEKNKFLIFKNLMENDLTICYNRCRTIKLIKLLQLESDHLRDSLLFVICTLQLHGKVNILLFYLILFLILFQNDELGKEQKSLLHSAIMFYAQYSNRSASYVYNFGMSLLSYFSLNHPGCILHLYKSIFAKREHFNPAWTPQKGEKQDSNNMHDSFLSVYDFLQHSKIKSHRKNDEDSITQGESRNVTKCPPQGRSAKSDQRSGNINEPTSEHSHFGPSRDDDGGEINPIAKVFCKLTDTVDSSRGGVPNERHGKSPLGESLHMVKEEPMDSYEHIYDEEDNLGQVELEVEIEMFEKEKKNPFENEIDECDGVWSKSPGENGVFTEETDEGDKELDQVEDIFAGTDFEEMGASSGESGCERDASKMGEANNTDETDDEDEANPPNDDQGRGPMVTTVTPSERLRQMKNQDGGNIEEGEEIPPNDFHHNEKKNENNRNALTYVLIRARSKINKKNVTNWNMDSITRTVRSVKRALKRNENNLKGMDSTLHVQHFKKKVGEHQDEKHIGHKIRIYNSLLSSDPYFAFLYLLQVQDYSFIYTFVKKIILNNSILIEKKIATIERILLSIYSFYAHMGEAKEGLHSEALKGIPPFLKKIINMLIITKYLLLQLSANNLRKIDLKKLFVEDSYKKLLVEKFDKERCEKILQILIKIGDISKVNLLHMNVHIEKNRHTVVYDLRWRDGPKEIGGSMVEKELSEKNIITENPNEHKRFQVLFEIEVEKQMIIHFQKNEKNSLLIYITTNLKYLNFNLHFVRKIIFYMYEACLYSLCPAVYFLRTSPYDLSKENLFTSLLRVVKRLSRTEVATKLLELRYVWICLIEAKGDVKGETPRGDPPQNIEKGQGRENLSKSSTVEILYSSKILNPFNFYLKEAQMDNPSFDQHICNHVKDAEKEVQMYNLGKEGTYNLVNYLWSKFEIMPQLHDLCFLLKGLNVQLDPFYYASEENHEMVEELFDADEDDYVKHCLLISVLNRDSINALKIKNVKNNLSYFLYSNEKYHKCFIHFYLYHSALKLGNLKKVSTHLFTHLLKRPLKDVCRNIEFNFTKWMLLHRKRMEKFLHFYNVINRLGVDHPEVLIKLVTDNLYRVDYLLFLHLAHANGEDDPPSAERIILKLLMVLFFTSRTNPDANFSVNDFFHFCAAQTQGGRDLPSLEQCSQCDITLEGEFCKDDQVALVGEEVKGASLFKEVREGEYPNALTAHGKSFVETDDELYIDKRLEVHDEGDQNFSDTEEANQNIEGNFSVVSISPLSVKEESTSTGEHYEYTDQEKSLITDINNFFQKDDGLGGADDIDVPRGRGNPRGIHVDLDERKIGQIEKGLNGQSTQATGAVEENEQRNAVASFCCERITLQQVIKRVIKNELKAILFIRFSRRVTVFNLYDKAKQINHFLHSLGGRNVFFSLEMMVLLLWKNKRRKSRNRFIFHFFTLLNVLHFVKEGRDFQPNEQNKDHTLETPSEDNIPNEDDHVQNKESIIKSLIVLLLINLSNIFLPTVNKLYLLEEKQHLLFDRQRKQISTKHDVENFIRIILNLIDEMYLKGYEFVYLSLLLLMEYVIELLCEDSDVAIPPTLAHIFKCNKMQILLDDYAKRYQSIEEGKTKEKMKTSVYTAFLTQQTYDKIRSMMSRIYLKLLSNCDKSIVLVCKIIIGNRINLEDEKELFKKFKSTILTFFTLNYSQIKANKNNLLLQNNTNSMMKRDKNDLFQTKISSFVKVLLVIMHYNIGSFKHWDYYETIKQIMTDGEWFHIFDAKYARESAEMNFLWKKYTRRGNMYAAQGGGPMENTPNVRNNINEGITDNTVAAPVPLEVTQALEEEDDEVALVEDLHSWDSSSGSHTEMKKTLLFYLQNCKEGEESDKQKEVDEGDSSGLLSSNEVLQGNSTWGSGILDRSNDPYVGGEEKNKSADILERKDVVSGISHTAMKELSPQGRAKNMVDPSQKGDNKLLKSGTPNEEDLQEEDHFQFNTSKVRETILNDYGKGFLSKYINKLTTKEECQERVKQVGRKSKMMNLVKYAAYILRYWNIEIEELQKGEREEGFQILIFFANHFHFFENFIKYKVILKLYMHNELNLADELLKQRSRMWSWYRNDVKIKSSIEEYLMKDICYTNFFTGKGDNETFLRSFNRVLRRGHWIGGPLSHHEGEPILTPPTSCFYLTNYHNNKFNRTFFKSIYMQHYAFRKYCNDVSGGKHLDGYLPKGRQLDSEATHRAKNITERQEIKHNEPNHTYNLRDMQSHSPEQRSSNFPLFYLSFMDLYARTADVHDFYLQAIIFKLMKEEELHLTKAKQYQEDLQTYLQNMLNQYDLYLMLLHYQLLTFQSVCYNNTCTNFLNRREQKLVHYLWVRLTQDLMKKYRSNINPANAFL</sequence>
<feature type="region of interest" description="Disordered" evidence="1">
    <location>
        <begin position="2088"/>
        <end position="2145"/>
    </location>
</feature>
<feature type="compositionally biased region" description="Basic and acidic residues" evidence="1">
    <location>
        <begin position="2342"/>
        <end position="2351"/>
    </location>
</feature>
<evidence type="ECO:0000313" key="5">
    <source>
        <dbReference type="Proteomes" id="UP000182128"/>
    </source>
</evidence>
<feature type="compositionally biased region" description="Low complexity" evidence="1">
    <location>
        <begin position="880"/>
        <end position="889"/>
    </location>
</feature>
<feature type="region of interest" description="Disordered" evidence="1">
    <location>
        <begin position="1112"/>
        <end position="1134"/>
    </location>
</feature>
<organism evidence="4 6">
    <name type="scientific">Plasmodium knowlesi (strain H)</name>
    <dbReference type="NCBI Taxonomy" id="5851"/>
    <lineage>
        <taxon>Eukaryota</taxon>
        <taxon>Sar</taxon>
        <taxon>Alveolata</taxon>
        <taxon>Apicomplexa</taxon>
        <taxon>Aconoidasida</taxon>
        <taxon>Haemosporida</taxon>
        <taxon>Plasmodiidae</taxon>
        <taxon>Plasmodium</taxon>
        <taxon>Plasmodium (Plasmodium)</taxon>
    </lineage>
</organism>
<feature type="compositionally biased region" description="Polar residues" evidence="1">
    <location>
        <begin position="3780"/>
        <end position="3795"/>
    </location>
</feature>
<feature type="compositionally biased region" description="Polar residues" evidence="1">
    <location>
        <begin position="857"/>
        <end position="872"/>
    </location>
</feature>
<feature type="compositionally biased region" description="Basic and acidic residues" evidence="1">
    <location>
        <begin position="3358"/>
        <end position="3367"/>
    </location>
</feature>
<dbReference type="OrthoDB" id="392641at2759"/>
<dbReference type="EMBL" id="CWHQ02000015">
    <property type="protein sequence ID" value="SBO25641.1"/>
    <property type="molecule type" value="Genomic_DNA"/>
</dbReference>
<name>A0A1A7W374_PLAKH</name>
<evidence type="ECO:0000256" key="2">
    <source>
        <dbReference type="SAM" id="Phobius"/>
    </source>
</evidence>
<reference evidence="5 6" key="1">
    <citation type="submission" date="2016-05" db="EMBL/GenBank/DDBJ databases">
        <authorList>
            <person name="Sharaf H."/>
        </authorList>
    </citation>
    <scope>NUCLEOTIDE SEQUENCE [LARGE SCALE GENOMIC DNA]</scope>
    <source>
        <strain evidence="5 6">H</strain>
    </source>
</reference>
<feature type="compositionally biased region" description="Basic and acidic residues" evidence="1">
    <location>
        <begin position="2128"/>
        <end position="2140"/>
    </location>
</feature>
<feature type="region of interest" description="Disordered" evidence="1">
    <location>
        <begin position="3836"/>
        <end position="3869"/>
    </location>
</feature>
<feature type="region of interest" description="Disordered" evidence="1">
    <location>
        <begin position="1839"/>
        <end position="1858"/>
    </location>
</feature>
<dbReference type="Proteomes" id="UP000182142">
    <property type="component" value="Unassembled WGS sequence"/>
</dbReference>
<feature type="transmembrane region" description="Helical" evidence="2">
    <location>
        <begin position="1540"/>
        <end position="1563"/>
    </location>
</feature>
<feature type="region of interest" description="Disordered" evidence="1">
    <location>
        <begin position="2265"/>
        <end position="2351"/>
    </location>
</feature>
<keyword evidence="2" id="KW-0812">Transmembrane</keyword>
<evidence type="ECO:0000313" key="6">
    <source>
        <dbReference type="Proteomes" id="UP000182142"/>
    </source>
</evidence>
<evidence type="ECO:0000256" key="1">
    <source>
        <dbReference type="SAM" id="MobiDB-lite"/>
    </source>
</evidence>
<feature type="compositionally biased region" description="Basic residues" evidence="1">
    <location>
        <begin position="784"/>
        <end position="793"/>
    </location>
</feature>
<feature type="compositionally biased region" description="Polar residues" evidence="1">
    <location>
        <begin position="803"/>
        <end position="816"/>
    </location>
</feature>
<feature type="region of interest" description="Disordered" evidence="1">
    <location>
        <begin position="857"/>
        <end position="896"/>
    </location>
</feature>
<feature type="region of interest" description="Disordered" evidence="1">
    <location>
        <begin position="958"/>
        <end position="987"/>
    </location>
</feature>
<feature type="transmembrane region" description="Helical" evidence="2">
    <location>
        <begin position="1323"/>
        <end position="1339"/>
    </location>
</feature>
<dbReference type="VEuPathDB" id="PlasmoDB:PKNH_0211000"/>
<keyword evidence="2" id="KW-0472">Membrane</keyword>
<feature type="compositionally biased region" description="Low complexity" evidence="1">
    <location>
        <begin position="978"/>
        <end position="987"/>
    </location>
</feature>
<reference evidence="4" key="2">
    <citation type="submission" date="2016-05" db="EMBL/GenBank/DDBJ databases">
        <authorList>
            <person name="Lavstsen T."/>
            <person name="Jespersen J.S."/>
        </authorList>
    </citation>
    <scope>NUCLEOTIDE SEQUENCE [LARGE SCALE GENOMIC DNA]</scope>
</reference>
<feature type="region of interest" description="Disordered" evidence="1">
    <location>
        <begin position="3766"/>
        <end position="3813"/>
    </location>
</feature>
<feature type="compositionally biased region" description="Polar residues" evidence="1">
    <location>
        <begin position="1845"/>
        <end position="1858"/>
    </location>
</feature>
<feature type="compositionally biased region" description="Basic and acidic residues" evidence="1">
    <location>
        <begin position="958"/>
        <end position="971"/>
    </location>
</feature>
<dbReference type="EMBL" id="CWHR02000016">
    <property type="protein sequence ID" value="SBO28362.1"/>
    <property type="molecule type" value="Genomic_DNA"/>
</dbReference>
<feature type="region of interest" description="Disordered" evidence="1">
    <location>
        <begin position="2229"/>
        <end position="2252"/>
    </location>
</feature>
<feature type="region of interest" description="Disordered" evidence="1">
    <location>
        <begin position="2744"/>
        <end position="2763"/>
    </location>
</feature>
<dbReference type="Proteomes" id="UP000182128">
    <property type="component" value="Unassembled WGS sequence"/>
</dbReference>
<feature type="region of interest" description="Disordered" evidence="1">
    <location>
        <begin position="776"/>
        <end position="840"/>
    </location>
</feature>
<proteinExistence type="predicted"/>
<evidence type="ECO:0000313" key="3">
    <source>
        <dbReference type="EMBL" id="SBO25641.1"/>
    </source>
</evidence>